<accession>A0A164UP56</accession>
<evidence type="ECO:0000256" key="1">
    <source>
        <dbReference type="SAM" id="MobiDB-lite"/>
    </source>
</evidence>
<dbReference type="EMBL" id="LRGB01001579">
    <property type="protein sequence ID" value="KZS11543.1"/>
    <property type="molecule type" value="Genomic_DNA"/>
</dbReference>
<gene>
    <name evidence="2" type="ORF">APZ42_023696</name>
</gene>
<keyword evidence="3" id="KW-1185">Reference proteome</keyword>
<protein>
    <submittedName>
        <fullName evidence="2">Uncharacterized protein</fullName>
    </submittedName>
</protein>
<dbReference type="AlphaFoldDB" id="A0A164UP56"/>
<organism evidence="2 3">
    <name type="scientific">Daphnia magna</name>
    <dbReference type="NCBI Taxonomy" id="35525"/>
    <lineage>
        <taxon>Eukaryota</taxon>
        <taxon>Metazoa</taxon>
        <taxon>Ecdysozoa</taxon>
        <taxon>Arthropoda</taxon>
        <taxon>Crustacea</taxon>
        <taxon>Branchiopoda</taxon>
        <taxon>Diplostraca</taxon>
        <taxon>Cladocera</taxon>
        <taxon>Anomopoda</taxon>
        <taxon>Daphniidae</taxon>
        <taxon>Daphnia</taxon>
    </lineage>
</organism>
<reference evidence="2 3" key="1">
    <citation type="submission" date="2016-03" db="EMBL/GenBank/DDBJ databases">
        <title>EvidentialGene: Evidence-directed Construction of Genes on Genomes.</title>
        <authorList>
            <person name="Gilbert D.G."/>
            <person name="Choi J.-H."/>
            <person name="Mockaitis K."/>
            <person name="Colbourne J."/>
            <person name="Pfrender M."/>
        </authorList>
    </citation>
    <scope>NUCLEOTIDE SEQUENCE [LARGE SCALE GENOMIC DNA]</scope>
    <source>
        <strain evidence="2 3">Xinb3</strain>
        <tissue evidence="2">Complete organism</tissue>
    </source>
</reference>
<proteinExistence type="predicted"/>
<evidence type="ECO:0000313" key="2">
    <source>
        <dbReference type="EMBL" id="KZS11543.1"/>
    </source>
</evidence>
<sequence length="69" mass="7298">MSCPSKLGIFLRAESIGASSRVPELLHLSAIYPSAGMAWMAGLRSKFKKNKNKKKSYGIGGVSDAAADP</sequence>
<evidence type="ECO:0000313" key="3">
    <source>
        <dbReference type="Proteomes" id="UP000076858"/>
    </source>
</evidence>
<dbReference type="Proteomes" id="UP000076858">
    <property type="component" value="Unassembled WGS sequence"/>
</dbReference>
<comment type="caution">
    <text evidence="2">The sequence shown here is derived from an EMBL/GenBank/DDBJ whole genome shotgun (WGS) entry which is preliminary data.</text>
</comment>
<feature type="region of interest" description="Disordered" evidence="1">
    <location>
        <begin position="50"/>
        <end position="69"/>
    </location>
</feature>
<name>A0A164UP56_9CRUS</name>